<sequence length="81" mass="9385">MENFLPPESIDKYLRIDCVRIHAGTLTTEGVSITWLFRIQNTRFRLDYRGMEYAQFFFGMSGGFCSAQKHDPTGDPQLTYP</sequence>
<evidence type="ECO:0000313" key="2">
    <source>
        <dbReference type="Proteomes" id="UP000054477"/>
    </source>
</evidence>
<dbReference type="HOGENOM" id="CLU_2574226_0_0_1"/>
<dbReference type="EMBL" id="KN838780">
    <property type="protein sequence ID" value="KIJ94733.1"/>
    <property type="molecule type" value="Genomic_DNA"/>
</dbReference>
<dbReference type="Proteomes" id="UP000054477">
    <property type="component" value="Unassembled WGS sequence"/>
</dbReference>
<evidence type="ECO:0000313" key="1">
    <source>
        <dbReference type="EMBL" id="KIJ94733.1"/>
    </source>
</evidence>
<name>A0A0C9X099_9AGAR</name>
<protein>
    <submittedName>
        <fullName evidence="1">Uncharacterized protein</fullName>
    </submittedName>
</protein>
<organism evidence="1 2">
    <name type="scientific">Laccaria amethystina LaAM-08-1</name>
    <dbReference type="NCBI Taxonomy" id="1095629"/>
    <lineage>
        <taxon>Eukaryota</taxon>
        <taxon>Fungi</taxon>
        <taxon>Dikarya</taxon>
        <taxon>Basidiomycota</taxon>
        <taxon>Agaricomycotina</taxon>
        <taxon>Agaricomycetes</taxon>
        <taxon>Agaricomycetidae</taxon>
        <taxon>Agaricales</taxon>
        <taxon>Agaricineae</taxon>
        <taxon>Hydnangiaceae</taxon>
        <taxon>Laccaria</taxon>
    </lineage>
</organism>
<reference evidence="2" key="2">
    <citation type="submission" date="2015-01" db="EMBL/GenBank/DDBJ databases">
        <title>Evolutionary Origins and Diversification of the Mycorrhizal Mutualists.</title>
        <authorList>
            <consortium name="DOE Joint Genome Institute"/>
            <consortium name="Mycorrhizal Genomics Consortium"/>
            <person name="Kohler A."/>
            <person name="Kuo A."/>
            <person name="Nagy L.G."/>
            <person name="Floudas D."/>
            <person name="Copeland A."/>
            <person name="Barry K.W."/>
            <person name="Cichocki N."/>
            <person name="Veneault-Fourrey C."/>
            <person name="LaButti K."/>
            <person name="Lindquist E.A."/>
            <person name="Lipzen A."/>
            <person name="Lundell T."/>
            <person name="Morin E."/>
            <person name="Murat C."/>
            <person name="Riley R."/>
            <person name="Ohm R."/>
            <person name="Sun H."/>
            <person name="Tunlid A."/>
            <person name="Henrissat B."/>
            <person name="Grigoriev I.V."/>
            <person name="Hibbett D.S."/>
            <person name="Martin F."/>
        </authorList>
    </citation>
    <scope>NUCLEOTIDE SEQUENCE [LARGE SCALE GENOMIC DNA]</scope>
    <source>
        <strain evidence="2">LaAM-08-1</strain>
    </source>
</reference>
<proteinExistence type="predicted"/>
<gene>
    <name evidence="1" type="ORF">K443DRAFT_349904</name>
</gene>
<accession>A0A0C9X099</accession>
<reference evidence="1 2" key="1">
    <citation type="submission" date="2014-04" db="EMBL/GenBank/DDBJ databases">
        <authorList>
            <consortium name="DOE Joint Genome Institute"/>
            <person name="Kuo A."/>
            <person name="Kohler A."/>
            <person name="Nagy L.G."/>
            <person name="Floudas D."/>
            <person name="Copeland A."/>
            <person name="Barry K.W."/>
            <person name="Cichocki N."/>
            <person name="Veneault-Fourrey C."/>
            <person name="LaButti K."/>
            <person name="Lindquist E.A."/>
            <person name="Lipzen A."/>
            <person name="Lundell T."/>
            <person name="Morin E."/>
            <person name="Murat C."/>
            <person name="Sun H."/>
            <person name="Tunlid A."/>
            <person name="Henrissat B."/>
            <person name="Grigoriev I.V."/>
            <person name="Hibbett D.S."/>
            <person name="Martin F."/>
            <person name="Nordberg H.P."/>
            <person name="Cantor M.N."/>
            <person name="Hua S.X."/>
        </authorList>
    </citation>
    <scope>NUCLEOTIDE SEQUENCE [LARGE SCALE GENOMIC DNA]</scope>
    <source>
        <strain evidence="1 2">LaAM-08-1</strain>
    </source>
</reference>
<keyword evidence="2" id="KW-1185">Reference proteome</keyword>
<dbReference type="AlphaFoldDB" id="A0A0C9X099"/>